<organism evidence="2 3">
    <name type="scientific">Phytophthora cactorum</name>
    <dbReference type="NCBI Taxonomy" id="29920"/>
    <lineage>
        <taxon>Eukaryota</taxon>
        <taxon>Sar</taxon>
        <taxon>Stramenopiles</taxon>
        <taxon>Oomycota</taxon>
        <taxon>Peronosporomycetes</taxon>
        <taxon>Peronosporales</taxon>
        <taxon>Peronosporaceae</taxon>
        <taxon>Phytophthora</taxon>
    </lineage>
</organism>
<evidence type="ECO:0000256" key="1">
    <source>
        <dbReference type="SAM" id="MobiDB-lite"/>
    </source>
</evidence>
<feature type="compositionally biased region" description="Low complexity" evidence="1">
    <location>
        <begin position="35"/>
        <end position="45"/>
    </location>
</feature>
<name>A0A8T1DYS9_9STRA</name>
<protein>
    <submittedName>
        <fullName evidence="2">Uncharacterized protein</fullName>
    </submittedName>
</protein>
<dbReference type="Proteomes" id="UP000774804">
    <property type="component" value="Unassembled WGS sequence"/>
</dbReference>
<evidence type="ECO:0000313" key="3">
    <source>
        <dbReference type="Proteomes" id="UP000774804"/>
    </source>
</evidence>
<feature type="compositionally biased region" description="Basic residues" evidence="1">
    <location>
        <begin position="165"/>
        <end position="174"/>
    </location>
</feature>
<proteinExistence type="predicted"/>
<dbReference type="AlphaFoldDB" id="A0A8T1DYS9"/>
<comment type="caution">
    <text evidence="2">The sequence shown here is derived from an EMBL/GenBank/DDBJ whole genome shotgun (WGS) entry which is preliminary data.</text>
</comment>
<evidence type="ECO:0000313" key="2">
    <source>
        <dbReference type="EMBL" id="KAG2944531.1"/>
    </source>
</evidence>
<accession>A0A8T1DYS9</accession>
<feature type="region of interest" description="Disordered" evidence="1">
    <location>
        <begin position="149"/>
        <end position="174"/>
    </location>
</feature>
<sequence>METEEKLPTPQEVTIVLQESNTPVVGGVVLTQPNQAQEHAQQQTHSPRHDEPQAERVNLRSVVSEIQLQIAVRAEMAARCHAETNFADGLDDLRVLHQFGHLACPIDTATTESTPAPEVSSLASIASSCTCCLNAALCQKSSEVQPASSPTLETVLESRSPPISRRGRRQHACC</sequence>
<feature type="region of interest" description="Disordered" evidence="1">
    <location>
        <begin position="35"/>
        <end position="55"/>
    </location>
</feature>
<reference evidence="2" key="1">
    <citation type="submission" date="2018-10" db="EMBL/GenBank/DDBJ databases">
        <title>Effector identification in a new, highly contiguous assembly of the strawberry crown rot pathogen Phytophthora cactorum.</title>
        <authorList>
            <person name="Armitage A.D."/>
            <person name="Nellist C.F."/>
            <person name="Bates H."/>
            <person name="Vickerstaff R.J."/>
            <person name="Harrison R.J."/>
        </authorList>
    </citation>
    <scope>NUCLEOTIDE SEQUENCE</scope>
    <source>
        <strain evidence="2">4032</strain>
    </source>
</reference>
<gene>
    <name evidence="2" type="ORF">PC115_g264</name>
</gene>
<dbReference type="EMBL" id="RCMI01000003">
    <property type="protein sequence ID" value="KAG2944531.1"/>
    <property type="molecule type" value="Genomic_DNA"/>
</dbReference>